<reference evidence="1" key="1">
    <citation type="journal article" date="2015" name="Nature">
        <title>Complex archaea that bridge the gap between prokaryotes and eukaryotes.</title>
        <authorList>
            <person name="Spang A."/>
            <person name="Saw J.H."/>
            <person name="Jorgensen S.L."/>
            <person name="Zaremba-Niedzwiedzka K."/>
            <person name="Martijn J."/>
            <person name="Lind A.E."/>
            <person name="van Eijk R."/>
            <person name="Schleper C."/>
            <person name="Guy L."/>
            <person name="Ettema T.J."/>
        </authorList>
    </citation>
    <scope>NUCLEOTIDE SEQUENCE</scope>
</reference>
<accession>A0A0F9S445</accession>
<organism evidence="1">
    <name type="scientific">marine sediment metagenome</name>
    <dbReference type="NCBI Taxonomy" id="412755"/>
    <lineage>
        <taxon>unclassified sequences</taxon>
        <taxon>metagenomes</taxon>
        <taxon>ecological metagenomes</taxon>
    </lineage>
</organism>
<protein>
    <submittedName>
        <fullName evidence="1">Uncharacterized protein</fullName>
    </submittedName>
</protein>
<dbReference type="EMBL" id="LAZR01000822">
    <property type="protein sequence ID" value="KKN57037.1"/>
    <property type="molecule type" value="Genomic_DNA"/>
</dbReference>
<comment type="caution">
    <text evidence="1">The sequence shown here is derived from an EMBL/GenBank/DDBJ whole genome shotgun (WGS) entry which is preliminary data.</text>
</comment>
<dbReference type="AlphaFoldDB" id="A0A0F9S445"/>
<name>A0A0F9S445_9ZZZZ</name>
<gene>
    <name evidence="1" type="ORF">LCGC14_0566190</name>
</gene>
<sequence length="165" mass="19031">MSQINYEKIITQLKTDFNAECAIANKYGVILESKIKEFFKGKIIPQRLLSLISNSSEIANELKLDKINSFAIEAQQHNYLFTFTKNLILISKLELDVNLGKFMPNISVFLKKLSDNLKEGEIKEFSIFDFGKELKKIEITLKQEEIKKGKYSIIKDLVKYVSSKL</sequence>
<evidence type="ECO:0000313" key="1">
    <source>
        <dbReference type="EMBL" id="KKN57037.1"/>
    </source>
</evidence>
<proteinExistence type="predicted"/>